<evidence type="ECO:0000259" key="8">
    <source>
        <dbReference type="Pfam" id="PF01558"/>
    </source>
</evidence>
<feature type="domain" description="Pyruvate/ketoisovalerate oxidoreductase catalytic" evidence="8">
    <location>
        <begin position="729"/>
        <end position="916"/>
    </location>
</feature>
<dbReference type="NCBIfam" id="NF009589">
    <property type="entry name" value="PRK13030.1"/>
    <property type="match status" value="1"/>
</dbReference>
<feature type="coiled-coil region" evidence="7">
    <location>
        <begin position="1084"/>
        <end position="1111"/>
    </location>
</feature>
<evidence type="ECO:0000256" key="6">
    <source>
        <dbReference type="ARBA" id="ARBA00023014"/>
    </source>
</evidence>
<evidence type="ECO:0000313" key="12">
    <source>
        <dbReference type="Proteomes" id="UP001271769"/>
    </source>
</evidence>
<dbReference type="InterPro" id="IPR009014">
    <property type="entry name" value="Transketo_C/PFOR_II"/>
</dbReference>
<accession>A0ABU5DZS1</accession>
<dbReference type="CDD" id="cd07034">
    <property type="entry name" value="TPP_PYR_PFOR_IOR-alpha_like"/>
    <property type="match status" value="1"/>
</dbReference>
<dbReference type="CDD" id="cd02008">
    <property type="entry name" value="TPP_IOR_alpha"/>
    <property type="match status" value="1"/>
</dbReference>
<dbReference type="InterPro" id="IPR029061">
    <property type="entry name" value="THDP-binding"/>
</dbReference>
<dbReference type="InterPro" id="IPR002869">
    <property type="entry name" value="Pyrv_flavodox_OxRed_cen"/>
</dbReference>
<comment type="caution">
    <text evidence="11">The sequence shown here is derived from an EMBL/GenBank/DDBJ whole genome shotgun (WGS) entry which is preliminary data.</text>
</comment>
<dbReference type="PANTHER" id="PTHR48084">
    <property type="entry name" value="2-OXOGLUTARATE OXIDOREDUCTASE SUBUNIT KORB-RELATED"/>
    <property type="match status" value="1"/>
</dbReference>
<feature type="domain" description="DUF6537" evidence="10">
    <location>
        <begin position="944"/>
        <end position="1141"/>
    </location>
</feature>
<sequence length="1164" mass="127071">MTKLAAVSLDDKYEVDTGRVYLTGLQALIRLPMMQRRRDERAGLNTACYVTGYRGSPLGGIDLALIQAQTFLDKHNIKFQPGVNEDLAATAIWGSQQTDLFGDSKYQGVFAMWYAKGPGVDRSGDVLRHGNLAGSAKHGGVLLLAGDDHTCKSSTTAHQSEYAFMDAGIPVLNPSGVQEILDYGLHGWAMSRYSGCWVAMKVVADTAETSGSVSLDPERFQVTIPTDFDMPEGGLNIRLPASPFATAQALEQEMRLHKYKLYAALAYARANKLNYAVIDGPKRRFGIVTCGKSYLDVRQALEDLGIDEDYAREIGLSLYKVGMTWPLERDGIRQFAEGLDEILVVEEKRALIENQLKEQLYNWNENVRPRVIGKFDEGRDWILPSADELTPARIARVIAKRIERYVTSPRIEERLKFLDAKEAALKNFNPPIKRIAYFCAGCPHNSSTKVPDGSTALAGIGCHFMSQWMDRNTATFTHMGGEGGTWIGRAPFSKTEHVFQNMGDGTYYHSGLLAIRAAVAAGVNITFKILFNDAVAMTGGQPMDGPLSVAMVAQQVAAEGVGHVAILSDEPEKYGGDSHFPSGTSIDHRDRLDEIQRDLREMKGVTVLIFDQTCAAEKRRRRKRKLMVDPPKRAFINERVCEGCGDCGKVSNCVAIAPAETAFGRKRQIDQSGCNKDFSCTNGFCPSFVTVHGGRLRQPHPKKRDVANFPEPVLPNLDRPYNIIVTGVGGTGIVTIGALLGMAAHLEGKGCSVMDMAGLAQKGGAVFSHVRLAAKPSDLFSARIAAGNADLLLGCDIVVSASFDSLAKLDVGRSKALINTHEIATGDFARNPDWDFPAGDLKQILIKAVGNDAIEFLDATRIATALLGDSIATNLFMLGLAYQRGLIPVSATAIDQAIKLNNVAIEANRQAFAWGRQAALDMDGVEKAVAPARAEEILPETLGSLVAHRRRHLADYQNAALADRYQALVERVHAAEQQIRLGSDDLAKAVAWNYAKLLAYKDEYEVARLYTDGRFAADIADRFEGEFKLHFHLAPPLIAKRDAVTGHLKKQEFGPGMIWAFRLLAKLKGLRGTALDIFGRSEERRAERQMIADYEELMDALLAKLTAANLTTAIALASLPEQIRGFGHVKEAAIARVASQRAALLAKFQAAEPAGSATHPRAAE</sequence>
<evidence type="ECO:0000256" key="2">
    <source>
        <dbReference type="ARBA" id="ARBA00022485"/>
    </source>
</evidence>
<dbReference type="NCBIfam" id="NF009588">
    <property type="entry name" value="PRK13029.1"/>
    <property type="match status" value="1"/>
</dbReference>
<dbReference type="SUPFAM" id="SSF53323">
    <property type="entry name" value="Pyruvate-ferredoxin oxidoreductase, PFOR, domain III"/>
    <property type="match status" value="1"/>
</dbReference>
<keyword evidence="2" id="KW-0479">Metal-binding</keyword>
<evidence type="ECO:0000256" key="7">
    <source>
        <dbReference type="SAM" id="Coils"/>
    </source>
</evidence>
<evidence type="ECO:0000256" key="4">
    <source>
        <dbReference type="ARBA" id="ARBA00023002"/>
    </source>
</evidence>
<keyword evidence="12" id="KW-1185">Reference proteome</keyword>
<keyword evidence="1" id="KW-0813">Transport</keyword>
<keyword evidence="4" id="KW-0560">Oxidoreductase</keyword>
<dbReference type="PANTHER" id="PTHR48084:SF3">
    <property type="entry name" value="SUBUNIT OF PYRUVATE:FLAVODOXIN OXIDOREDUCTASE"/>
    <property type="match status" value="1"/>
</dbReference>
<evidence type="ECO:0000313" key="11">
    <source>
        <dbReference type="EMBL" id="MDY0872785.1"/>
    </source>
</evidence>
<dbReference type="EMBL" id="JAXCLX010000002">
    <property type="protein sequence ID" value="MDY0872785.1"/>
    <property type="molecule type" value="Genomic_DNA"/>
</dbReference>
<keyword evidence="3" id="KW-0249">Electron transport</keyword>
<dbReference type="InterPro" id="IPR002880">
    <property type="entry name" value="Pyrv_Fd/Flavodoxin_OxRdtase_N"/>
</dbReference>
<gene>
    <name evidence="11" type="ORF">SMD31_12655</name>
</gene>
<dbReference type="Pfam" id="PF01558">
    <property type="entry name" value="POR"/>
    <property type="match status" value="1"/>
</dbReference>
<dbReference type="Pfam" id="PF02775">
    <property type="entry name" value="TPP_enzyme_C"/>
    <property type="match status" value="1"/>
</dbReference>
<evidence type="ECO:0000256" key="5">
    <source>
        <dbReference type="ARBA" id="ARBA00023004"/>
    </source>
</evidence>
<organism evidence="11 12">
    <name type="scientific">Dongia rigui</name>
    <dbReference type="NCBI Taxonomy" id="940149"/>
    <lineage>
        <taxon>Bacteria</taxon>
        <taxon>Pseudomonadati</taxon>
        <taxon>Pseudomonadota</taxon>
        <taxon>Alphaproteobacteria</taxon>
        <taxon>Rhodospirillales</taxon>
        <taxon>Dongiaceae</taxon>
        <taxon>Dongia</taxon>
    </lineage>
</organism>
<keyword evidence="2" id="KW-0004">4Fe-4S</keyword>
<dbReference type="RefSeq" id="WP_320501259.1">
    <property type="nucleotide sequence ID" value="NZ_JAXCLX010000002.1"/>
</dbReference>
<dbReference type="Proteomes" id="UP001271769">
    <property type="component" value="Unassembled WGS sequence"/>
</dbReference>
<keyword evidence="5" id="KW-0408">Iron</keyword>
<keyword evidence="6" id="KW-0411">Iron-sulfur</keyword>
<dbReference type="InterPro" id="IPR011766">
    <property type="entry name" value="TPP_enzyme_TPP-bd"/>
</dbReference>
<dbReference type="Gene3D" id="3.40.50.970">
    <property type="match status" value="1"/>
</dbReference>
<dbReference type="SUPFAM" id="SSF52518">
    <property type="entry name" value="Thiamin diphosphate-binding fold (THDP-binding)"/>
    <property type="match status" value="2"/>
</dbReference>
<reference evidence="11 12" key="1">
    <citation type="journal article" date="2013" name="Antonie Van Leeuwenhoek">
        <title>Dongia rigui sp. nov., isolated from freshwater of a large wetland in Korea.</title>
        <authorList>
            <person name="Baik K.S."/>
            <person name="Hwang Y.M."/>
            <person name="Choi J.S."/>
            <person name="Kwon J."/>
            <person name="Seong C.N."/>
        </authorList>
    </citation>
    <scope>NUCLEOTIDE SEQUENCE [LARGE SCALE GENOMIC DNA]</scope>
    <source>
        <strain evidence="11 12">04SU4-P</strain>
    </source>
</reference>
<name>A0ABU5DZS1_9PROT</name>
<dbReference type="InterPro" id="IPR019752">
    <property type="entry name" value="Pyrv/ketoisovalerate_OxRed_cat"/>
</dbReference>
<dbReference type="InterPro" id="IPR051457">
    <property type="entry name" value="2-oxoacid:Fd_oxidoreductase"/>
</dbReference>
<keyword evidence="7" id="KW-0175">Coiled coil</keyword>
<evidence type="ECO:0000259" key="10">
    <source>
        <dbReference type="Pfam" id="PF20169"/>
    </source>
</evidence>
<dbReference type="Gene3D" id="3.40.920.10">
    <property type="entry name" value="Pyruvate-ferredoxin oxidoreductase, PFOR, domain III"/>
    <property type="match status" value="1"/>
</dbReference>
<dbReference type="Pfam" id="PF20169">
    <property type="entry name" value="DUF6537"/>
    <property type="match status" value="1"/>
</dbReference>
<proteinExistence type="predicted"/>
<protein>
    <submittedName>
        <fullName evidence="11">Indolepyruvate ferredoxin oxidoreductase family protein</fullName>
    </submittedName>
</protein>
<evidence type="ECO:0000259" key="9">
    <source>
        <dbReference type="Pfam" id="PF02775"/>
    </source>
</evidence>
<dbReference type="SUPFAM" id="SSF52922">
    <property type="entry name" value="TK C-terminal domain-like"/>
    <property type="match status" value="1"/>
</dbReference>
<dbReference type="InterPro" id="IPR046667">
    <property type="entry name" value="DUF6537"/>
</dbReference>
<evidence type="ECO:0000256" key="1">
    <source>
        <dbReference type="ARBA" id="ARBA00022448"/>
    </source>
</evidence>
<evidence type="ECO:0000256" key="3">
    <source>
        <dbReference type="ARBA" id="ARBA00022982"/>
    </source>
</evidence>
<feature type="domain" description="Thiamine pyrophosphate enzyme TPP-binding" evidence="9">
    <location>
        <begin position="460"/>
        <end position="544"/>
    </location>
</feature>